<comment type="caution">
    <text evidence="5">The sequence shown here is derived from an EMBL/GenBank/DDBJ whole genome shotgun (WGS) entry which is preliminary data.</text>
</comment>
<feature type="region of interest" description="Disordered" evidence="2">
    <location>
        <begin position="213"/>
        <end position="234"/>
    </location>
</feature>
<feature type="domain" description="EF-hand" evidence="4">
    <location>
        <begin position="74"/>
        <end position="109"/>
    </location>
</feature>
<keyword evidence="1" id="KW-0106">Calcium</keyword>
<name>A0A813J5S8_POLGL</name>
<dbReference type="InterPro" id="IPR018247">
    <property type="entry name" value="EF_Hand_1_Ca_BS"/>
</dbReference>
<evidence type="ECO:0000259" key="4">
    <source>
        <dbReference type="PROSITE" id="PS50222"/>
    </source>
</evidence>
<reference evidence="5" key="1">
    <citation type="submission" date="2021-02" db="EMBL/GenBank/DDBJ databases">
        <authorList>
            <person name="Dougan E. K."/>
            <person name="Rhodes N."/>
            <person name="Thang M."/>
            <person name="Chan C."/>
        </authorList>
    </citation>
    <scope>NUCLEOTIDE SEQUENCE</scope>
</reference>
<dbReference type="AlphaFoldDB" id="A0A813J5S8"/>
<dbReference type="EMBL" id="CAJNNW010022736">
    <property type="protein sequence ID" value="CAE8669728.1"/>
    <property type="molecule type" value="Genomic_DNA"/>
</dbReference>
<dbReference type="Proteomes" id="UP000626109">
    <property type="component" value="Unassembled WGS sequence"/>
</dbReference>
<organism evidence="5 6">
    <name type="scientific">Polarella glacialis</name>
    <name type="common">Dinoflagellate</name>
    <dbReference type="NCBI Taxonomy" id="89957"/>
    <lineage>
        <taxon>Eukaryota</taxon>
        <taxon>Sar</taxon>
        <taxon>Alveolata</taxon>
        <taxon>Dinophyceae</taxon>
        <taxon>Suessiales</taxon>
        <taxon>Suessiaceae</taxon>
        <taxon>Polarella</taxon>
    </lineage>
</organism>
<dbReference type="GO" id="GO:0005509">
    <property type="term" value="F:calcium ion binding"/>
    <property type="evidence" value="ECO:0007669"/>
    <property type="project" value="InterPro"/>
</dbReference>
<dbReference type="PROSITE" id="PS00018">
    <property type="entry name" value="EF_HAND_1"/>
    <property type="match status" value="1"/>
</dbReference>
<feature type="non-terminal residue" evidence="5">
    <location>
        <position position="234"/>
    </location>
</feature>
<evidence type="ECO:0000256" key="2">
    <source>
        <dbReference type="SAM" id="MobiDB-lite"/>
    </source>
</evidence>
<dbReference type="SUPFAM" id="SSF47473">
    <property type="entry name" value="EF-hand"/>
    <property type="match status" value="1"/>
</dbReference>
<evidence type="ECO:0000313" key="5">
    <source>
        <dbReference type="EMBL" id="CAE8669728.1"/>
    </source>
</evidence>
<keyword evidence="3" id="KW-0812">Transmembrane</keyword>
<dbReference type="InterPro" id="IPR002048">
    <property type="entry name" value="EF_hand_dom"/>
</dbReference>
<evidence type="ECO:0000313" key="6">
    <source>
        <dbReference type="Proteomes" id="UP000626109"/>
    </source>
</evidence>
<keyword evidence="3" id="KW-1133">Transmembrane helix</keyword>
<feature type="transmembrane region" description="Helical" evidence="3">
    <location>
        <begin position="18"/>
        <end position="39"/>
    </location>
</feature>
<dbReference type="PROSITE" id="PS50222">
    <property type="entry name" value="EF_HAND_2"/>
    <property type="match status" value="1"/>
</dbReference>
<proteinExistence type="predicted"/>
<accession>A0A813J5S8</accession>
<dbReference type="InterPro" id="IPR011992">
    <property type="entry name" value="EF-hand-dom_pair"/>
</dbReference>
<sequence length="234" mass="25870">QSLSPERWNSPPTYTSPVVVVVVIVVLVVDIVVVVVLVVRRCLCIVSGLGIAWMGNAPCCEPFDTREPEAVSSELEAMIAELFRLHDLNADGVLDERELIKLNEKVAKLHYGLDIDKAAVKTKYESVFRGQLDAAGRPVPYRVFRRYMLRLLPEFDSDRLAQEMIVEQFVAEARAARAAFHEPSMATMSDLEFLSKMSLPDFFSGRPGSELAGWPAGAQPGVSQSHSSHAFTGH</sequence>
<gene>
    <name evidence="5" type="ORF">PGLA2088_LOCUS17259</name>
</gene>
<feature type="compositionally biased region" description="Polar residues" evidence="2">
    <location>
        <begin position="221"/>
        <end position="234"/>
    </location>
</feature>
<protein>
    <recommendedName>
        <fullName evidence="4">EF-hand domain-containing protein</fullName>
    </recommendedName>
</protein>
<evidence type="ECO:0000256" key="3">
    <source>
        <dbReference type="SAM" id="Phobius"/>
    </source>
</evidence>
<keyword evidence="3" id="KW-0472">Membrane</keyword>
<evidence type="ECO:0000256" key="1">
    <source>
        <dbReference type="ARBA" id="ARBA00022837"/>
    </source>
</evidence>